<evidence type="ECO:0000256" key="2">
    <source>
        <dbReference type="SAM" id="MobiDB-lite"/>
    </source>
</evidence>
<reference evidence="3" key="1">
    <citation type="submission" date="2020-10" db="EMBL/GenBank/DDBJ databases">
        <title>Unveiling of a novel bifunctional photoreceptor, Dualchrome1, isolated from a cosmopolitan green alga.</title>
        <authorList>
            <person name="Suzuki S."/>
            <person name="Kawachi M."/>
        </authorList>
    </citation>
    <scope>NUCLEOTIDE SEQUENCE</scope>
    <source>
        <strain evidence="3">NIES 2893</strain>
    </source>
</reference>
<gene>
    <name evidence="3" type="ORF">PPROV_000290500</name>
</gene>
<dbReference type="AlphaFoldDB" id="A0A830HEW0"/>
<comment type="caution">
    <text evidence="3">The sequence shown here is derived from an EMBL/GenBank/DDBJ whole genome shotgun (WGS) entry which is preliminary data.</text>
</comment>
<name>A0A830HEW0_9CHLO</name>
<dbReference type="InterPro" id="IPR040040">
    <property type="entry name" value="ATG11"/>
</dbReference>
<accession>A0A830HEW0</accession>
<feature type="region of interest" description="Disordered" evidence="2">
    <location>
        <begin position="391"/>
        <end position="410"/>
    </location>
</feature>
<proteinExistence type="predicted"/>
<dbReference type="GO" id="GO:0034727">
    <property type="term" value="P:piecemeal microautophagy of the nucleus"/>
    <property type="evidence" value="ECO:0007669"/>
    <property type="project" value="TreeGrafter"/>
</dbReference>
<dbReference type="EMBL" id="BNJQ01000007">
    <property type="protein sequence ID" value="GHP04151.1"/>
    <property type="molecule type" value="Genomic_DNA"/>
</dbReference>
<dbReference type="Proteomes" id="UP000660262">
    <property type="component" value="Unassembled WGS sequence"/>
</dbReference>
<dbReference type="GO" id="GO:0000045">
    <property type="term" value="P:autophagosome assembly"/>
    <property type="evidence" value="ECO:0007669"/>
    <property type="project" value="InterPro"/>
</dbReference>
<keyword evidence="4" id="KW-1185">Reference proteome</keyword>
<feature type="coiled-coil region" evidence="1">
    <location>
        <begin position="73"/>
        <end position="114"/>
    </location>
</feature>
<dbReference type="GO" id="GO:1990316">
    <property type="term" value="C:Atg1/ULK1 kinase complex"/>
    <property type="evidence" value="ECO:0007669"/>
    <property type="project" value="TreeGrafter"/>
</dbReference>
<dbReference type="PANTHER" id="PTHR13222:SF1">
    <property type="entry name" value="RB1-INDUCIBLE COILED-COIL PROTEIN 1"/>
    <property type="match status" value="1"/>
</dbReference>
<dbReference type="GO" id="GO:0060090">
    <property type="term" value="F:molecular adaptor activity"/>
    <property type="evidence" value="ECO:0007669"/>
    <property type="project" value="TreeGrafter"/>
</dbReference>
<dbReference type="GO" id="GO:0061709">
    <property type="term" value="P:reticulophagy"/>
    <property type="evidence" value="ECO:0007669"/>
    <property type="project" value="TreeGrafter"/>
</dbReference>
<dbReference type="PANTHER" id="PTHR13222">
    <property type="entry name" value="RB1-INDUCIBLE COILED-COIL"/>
    <property type="match status" value="1"/>
</dbReference>
<protein>
    <submittedName>
        <fullName evidence="3">Uncharacterized protein</fullName>
    </submittedName>
</protein>
<dbReference type="GO" id="GO:0034517">
    <property type="term" value="P:ribophagy"/>
    <property type="evidence" value="ECO:0007669"/>
    <property type="project" value="TreeGrafter"/>
</dbReference>
<evidence type="ECO:0000313" key="4">
    <source>
        <dbReference type="Proteomes" id="UP000660262"/>
    </source>
</evidence>
<organism evidence="3 4">
    <name type="scientific">Pycnococcus provasolii</name>
    <dbReference type="NCBI Taxonomy" id="41880"/>
    <lineage>
        <taxon>Eukaryota</taxon>
        <taxon>Viridiplantae</taxon>
        <taxon>Chlorophyta</taxon>
        <taxon>Pseudoscourfieldiophyceae</taxon>
        <taxon>Pseudoscourfieldiales</taxon>
        <taxon>Pycnococcaceae</taxon>
        <taxon>Pycnococcus</taxon>
    </lineage>
</organism>
<dbReference type="GO" id="GO:0000422">
    <property type="term" value="P:autophagy of mitochondrion"/>
    <property type="evidence" value="ECO:0007669"/>
    <property type="project" value="TreeGrafter"/>
</dbReference>
<sequence>MAADAARENVESHYHATVSSHDALVRAFVALREDERHAVAHLNDAISRASATQLHAALVTARRRDLLDYAGGEEKLRAEASALAARSDALNAKMQQLHELYTKLKSDVESLLLEEPPTEELAPPPPTTEENLSISGIVTSMVTMAIESAQAEERGERAFSDGRRSLRRCVGALLERVASDAPAFQRALNECDERIAALAADDESDGDEAAMASARDIMQPLEDALAEGRALCTSCATAKALATATVYRQVRAVSALQVRIRDLRKRHVAYREAVSSARSSLRASALGRLPKMLAGYVDSLAEARRRSAVEASWRAEVERFLERMAEMRFTEARAREESLGRLVADGAVPVEMLERLGLISPEPPWLVEARPRGGILQNSREVTAEQVASAASALGLEKNDDGDGDGGGGI</sequence>
<keyword evidence="1" id="KW-0175">Coiled coil</keyword>
<evidence type="ECO:0000256" key="1">
    <source>
        <dbReference type="SAM" id="Coils"/>
    </source>
</evidence>
<dbReference type="GO" id="GO:0034045">
    <property type="term" value="C:phagophore assembly site membrane"/>
    <property type="evidence" value="ECO:0007669"/>
    <property type="project" value="TreeGrafter"/>
</dbReference>
<dbReference type="GO" id="GO:0019901">
    <property type="term" value="F:protein kinase binding"/>
    <property type="evidence" value="ECO:0007669"/>
    <property type="project" value="TreeGrafter"/>
</dbReference>
<evidence type="ECO:0000313" key="3">
    <source>
        <dbReference type="EMBL" id="GHP04151.1"/>
    </source>
</evidence>